<gene>
    <name evidence="2" type="ORF">Acr_25g0002130</name>
</gene>
<proteinExistence type="predicted"/>
<feature type="region of interest" description="Disordered" evidence="1">
    <location>
        <begin position="1"/>
        <end position="27"/>
    </location>
</feature>
<reference evidence="2 3" key="1">
    <citation type="submission" date="2019-07" db="EMBL/GenBank/DDBJ databases">
        <title>De Novo Assembly of kiwifruit Actinidia rufa.</title>
        <authorList>
            <person name="Sugita-Konishi S."/>
            <person name="Sato K."/>
            <person name="Mori E."/>
            <person name="Abe Y."/>
            <person name="Kisaki G."/>
            <person name="Hamano K."/>
            <person name="Suezawa K."/>
            <person name="Otani M."/>
            <person name="Fukuda T."/>
            <person name="Manabe T."/>
            <person name="Gomi K."/>
            <person name="Tabuchi M."/>
            <person name="Akimitsu K."/>
            <person name="Kataoka I."/>
        </authorList>
    </citation>
    <scope>NUCLEOTIDE SEQUENCE [LARGE SCALE GENOMIC DNA]</scope>
    <source>
        <strain evidence="3">cv. Fuchu</strain>
    </source>
</reference>
<evidence type="ECO:0000256" key="1">
    <source>
        <dbReference type="SAM" id="MobiDB-lite"/>
    </source>
</evidence>
<feature type="compositionally biased region" description="Polar residues" evidence="1">
    <location>
        <begin position="1"/>
        <end position="13"/>
    </location>
</feature>
<evidence type="ECO:0000313" key="2">
    <source>
        <dbReference type="EMBL" id="GFZ15804.1"/>
    </source>
</evidence>
<protein>
    <submittedName>
        <fullName evidence="2">Uncharacterized protein</fullName>
    </submittedName>
</protein>
<dbReference type="AlphaFoldDB" id="A0A7J0GZ61"/>
<feature type="compositionally biased region" description="Basic and acidic residues" evidence="1">
    <location>
        <begin position="14"/>
        <end position="27"/>
    </location>
</feature>
<sequence length="80" mass="8898">MALQDDNCSVSRQTRGEPPHVLRTPGDRGAKLLANAQRMAKATSKHRPGRLLLEGDDSRDITIKCLQAQLDKMTQIMIDN</sequence>
<comment type="caution">
    <text evidence="2">The sequence shown here is derived from an EMBL/GenBank/DDBJ whole genome shotgun (WGS) entry which is preliminary data.</text>
</comment>
<evidence type="ECO:0000313" key="3">
    <source>
        <dbReference type="Proteomes" id="UP000585474"/>
    </source>
</evidence>
<name>A0A7J0GZ61_9ERIC</name>
<keyword evidence="3" id="KW-1185">Reference proteome</keyword>
<accession>A0A7J0GZ61</accession>
<dbReference type="EMBL" id="BJWL01000025">
    <property type="protein sequence ID" value="GFZ15804.1"/>
    <property type="molecule type" value="Genomic_DNA"/>
</dbReference>
<organism evidence="2 3">
    <name type="scientific">Actinidia rufa</name>
    <dbReference type="NCBI Taxonomy" id="165716"/>
    <lineage>
        <taxon>Eukaryota</taxon>
        <taxon>Viridiplantae</taxon>
        <taxon>Streptophyta</taxon>
        <taxon>Embryophyta</taxon>
        <taxon>Tracheophyta</taxon>
        <taxon>Spermatophyta</taxon>
        <taxon>Magnoliopsida</taxon>
        <taxon>eudicotyledons</taxon>
        <taxon>Gunneridae</taxon>
        <taxon>Pentapetalae</taxon>
        <taxon>asterids</taxon>
        <taxon>Ericales</taxon>
        <taxon>Actinidiaceae</taxon>
        <taxon>Actinidia</taxon>
    </lineage>
</organism>
<dbReference type="Proteomes" id="UP000585474">
    <property type="component" value="Unassembled WGS sequence"/>
</dbReference>